<evidence type="ECO:0008006" key="3">
    <source>
        <dbReference type="Google" id="ProtNLM"/>
    </source>
</evidence>
<dbReference type="AlphaFoldDB" id="A0A9P1EJX1"/>
<keyword evidence="2" id="KW-1185">Reference proteome</keyword>
<evidence type="ECO:0000313" key="2">
    <source>
        <dbReference type="Proteomes" id="UP001152484"/>
    </source>
</evidence>
<dbReference type="GO" id="GO:0045892">
    <property type="term" value="P:negative regulation of DNA-templated transcription"/>
    <property type="evidence" value="ECO:0007669"/>
    <property type="project" value="InterPro"/>
</dbReference>
<protein>
    <recommendedName>
        <fullName evidence="3">Negative regulator of systemic acquired resistance SNI1</fullName>
    </recommendedName>
</protein>
<evidence type="ECO:0000313" key="1">
    <source>
        <dbReference type="EMBL" id="CAH9112180.1"/>
    </source>
</evidence>
<dbReference type="EMBL" id="CAMAPE010000058">
    <property type="protein sequence ID" value="CAH9112180.1"/>
    <property type="molecule type" value="Genomic_DNA"/>
</dbReference>
<dbReference type="GO" id="GO:0006974">
    <property type="term" value="P:DNA damage response"/>
    <property type="evidence" value="ECO:0007669"/>
    <property type="project" value="InterPro"/>
</dbReference>
<dbReference type="InterPro" id="IPR034561">
    <property type="entry name" value="SNI1"/>
</dbReference>
<dbReference type="Proteomes" id="UP001152484">
    <property type="component" value="Unassembled WGS sequence"/>
</dbReference>
<dbReference type="GO" id="GO:0000976">
    <property type="term" value="F:transcription cis-regulatory region binding"/>
    <property type="evidence" value="ECO:0007669"/>
    <property type="project" value="TreeGrafter"/>
</dbReference>
<proteinExistence type="predicted"/>
<gene>
    <name evidence="1" type="ORF">CEURO_LOCUS19538</name>
</gene>
<dbReference type="GO" id="GO:0005634">
    <property type="term" value="C:nucleus"/>
    <property type="evidence" value="ECO:0007669"/>
    <property type="project" value="InterPro"/>
</dbReference>
<dbReference type="GO" id="GO:0010113">
    <property type="term" value="P:negative regulation of systemic acquired resistance"/>
    <property type="evidence" value="ECO:0007669"/>
    <property type="project" value="TreeGrafter"/>
</dbReference>
<comment type="caution">
    <text evidence="1">The sequence shown here is derived from an EMBL/GenBank/DDBJ whole genome shotgun (WGS) entry which is preliminary data.</text>
</comment>
<sequence length="465" mass="52566">MEKQGRGRSKRRGLEENTMAILDTSGFNRDSRHRNDDRLAFLEAVRSASLVPDDAIAPTKTMFGAIFQILKDESTSELVVASYQLLNELDKRFPRVYFPKIDKSYSSPSTKFQELVLVEEIWSPFSFCLDSEKEEMSTDSGRSINPLDFHSLVQTIGEVVEKKPEASDIKAFRNILLFQYLVNVLERDMLPRNGAYKESMNWNLMRESLLNMLLGSRKIVYKTLIKDCLSAACYLYQEMNYTPSMAMAHSGNCNVAVAMALPEAKQCACVSLNKLLLLIIELDSSRNLADSQGLTTRSDGVRTPVSEIILDEITYNNDALSFFQIFDEPEQKLKLIVHYLQKYIPKTSARTRSNNSTTNDATFESILKCFSSGNSTKNIIKKINGEVAQLLLGHGFEAYLSMSMRCSRECNTDFEDGVKNTTLPEICQKIITAFTWIEREGRIKELSQFGKETLFTAATILSANS</sequence>
<reference evidence="1" key="1">
    <citation type="submission" date="2022-07" db="EMBL/GenBank/DDBJ databases">
        <authorList>
            <person name="Macas J."/>
            <person name="Novak P."/>
            <person name="Neumann P."/>
        </authorList>
    </citation>
    <scope>NUCLEOTIDE SEQUENCE</scope>
</reference>
<name>A0A9P1EJX1_CUSEU</name>
<dbReference type="GO" id="GO:0030915">
    <property type="term" value="C:Smc5-Smc6 complex"/>
    <property type="evidence" value="ECO:0007669"/>
    <property type="project" value="InterPro"/>
</dbReference>
<dbReference type="PANTHER" id="PTHR37243">
    <property type="entry name" value="NEGATIVE REGULATOR OF SYSTEMIC ACQUIRED RESISTANCE SNI1"/>
    <property type="match status" value="1"/>
</dbReference>
<accession>A0A9P1EJX1</accession>
<organism evidence="1 2">
    <name type="scientific">Cuscuta europaea</name>
    <name type="common">European dodder</name>
    <dbReference type="NCBI Taxonomy" id="41803"/>
    <lineage>
        <taxon>Eukaryota</taxon>
        <taxon>Viridiplantae</taxon>
        <taxon>Streptophyta</taxon>
        <taxon>Embryophyta</taxon>
        <taxon>Tracheophyta</taxon>
        <taxon>Spermatophyta</taxon>
        <taxon>Magnoliopsida</taxon>
        <taxon>eudicotyledons</taxon>
        <taxon>Gunneridae</taxon>
        <taxon>Pentapetalae</taxon>
        <taxon>asterids</taxon>
        <taxon>lamiids</taxon>
        <taxon>Solanales</taxon>
        <taxon>Convolvulaceae</taxon>
        <taxon>Cuscuteae</taxon>
        <taxon>Cuscuta</taxon>
        <taxon>Cuscuta subgen. Cuscuta</taxon>
    </lineage>
</organism>
<dbReference type="OrthoDB" id="1885692at2759"/>
<dbReference type="PANTHER" id="PTHR37243:SF2">
    <property type="entry name" value="NEGATIVE REGULATOR OF SYSTEMIC ACQUIRED RESISTANCE SNI1"/>
    <property type="match status" value="1"/>
</dbReference>